<evidence type="ECO:0000313" key="1">
    <source>
        <dbReference type="EMBL" id="EWC42020.1"/>
    </source>
</evidence>
<dbReference type="Proteomes" id="UP000026923">
    <property type="component" value="Unassembled WGS sequence"/>
</dbReference>
<gene>
    <name evidence="1" type="ORF">B597_007080</name>
</gene>
<dbReference type="HOGENOM" id="CLU_3238446_0_0_6"/>
<comment type="caution">
    <text evidence="1">The sequence shown here is derived from an EMBL/GenBank/DDBJ whole genome shotgun (WGS) entry which is preliminary data.</text>
</comment>
<reference evidence="1 2" key="1">
    <citation type="journal article" date="2013" name="Genome Announc.">
        <title>Draft Genome of the Nitrogen-Fixing Bacterium Pseudomonas stutzeri Strain KOS6 Isolated from Industrial Hydrocarbon Sludge.</title>
        <authorList>
            <person name="Grigoryeva T.V."/>
            <person name="Laikov A.V."/>
            <person name="Naumova R.P."/>
            <person name="Manolov A.I."/>
            <person name="Larin A.K."/>
            <person name="Karpova I.Y."/>
            <person name="Semashko T.A."/>
            <person name="Alexeev D.G."/>
            <person name="Kostryukova E.S."/>
            <person name="Muller R."/>
            <person name="Govorun V.M."/>
        </authorList>
    </citation>
    <scope>NUCLEOTIDE SEQUENCE [LARGE SCALE GENOMIC DNA]</scope>
    <source>
        <strain evidence="1 2">KOS6</strain>
    </source>
</reference>
<protein>
    <submittedName>
        <fullName evidence="1">Uncharacterized protein</fullName>
    </submittedName>
</protein>
<name>A0A061JUI7_STUST</name>
<organism evidence="1 2">
    <name type="scientific">Stutzerimonas stutzeri KOS6</name>
    <dbReference type="NCBI Taxonomy" id="1218352"/>
    <lineage>
        <taxon>Bacteria</taxon>
        <taxon>Pseudomonadati</taxon>
        <taxon>Pseudomonadota</taxon>
        <taxon>Gammaproteobacteria</taxon>
        <taxon>Pseudomonadales</taxon>
        <taxon>Pseudomonadaceae</taxon>
        <taxon>Stutzerimonas</taxon>
    </lineage>
</organism>
<accession>A0A061JUI7</accession>
<dbReference type="AlphaFoldDB" id="A0A061JUI7"/>
<sequence length="43" mass="4900">MQIDSLNAMQATLLLFMTRAWLLVELPRRRSTANAVVISQLAR</sequence>
<dbReference type="EMBL" id="AMCZ02000006">
    <property type="protein sequence ID" value="EWC42020.1"/>
    <property type="molecule type" value="Genomic_DNA"/>
</dbReference>
<proteinExistence type="predicted"/>
<evidence type="ECO:0000313" key="2">
    <source>
        <dbReference type="Proteomes" id="UP000026923"/>
    </source>
</evidence>
<dbReference type="eggNOG" id="ENOG5033084">
    <property type="taxonomic scope" value="Bacteria"/>
</dbReference>